<evidence type="ECO:0000313" key="3">
    <source>
        <dbReference type="RefSeq" id="XP_055900918.1"/>
    </source>
</evidence>
<name>A0A9W3BNF5_BIOGL</name>
<gene>
    <name evidence="3" type="primary">LOC106079558</name>
</gene>
<dbReference type="AlphaFoldDB" id="A0A9W3BNF5"/>
<evidence type="ECO:0000313" key="2">
    <source>
        <dbReference type="Proteomes" id="UP001165740"/>
    </source>
</evidence>
<dbReference type="GeneID" id="106079558"/>
<evidence type="ECO:0000256" key="1">
    <source>
        <dbReference type="SAM" id="SignalP"/>
    </source>
</evidence>
<protein>
    <submittedName>
        <fullName evidence="3">Uncharacterized protein LOC106079558</fullName>
    </submittedName>
</protein>
<dbReference type="Proteomes" id="UP001165740">
    <property type="component" value="Chromosome 10"/>
</dbReference>
<accession>A0A9W3BNF5</accession>
<organism evidence="2 3">
    <name type="scientific">Biomphalaria glabrata</name>
    <name type="common">Bloodfluke planorb</name>
    <name type="synonym">Freshwater snail</name>
    <dbReference type="NCBI Taxonomy" id="6526"/>
    <lineage>
        <taxon>Eukaryota</taxon>
        <taxon>Metazoa</taxon>
        <taxon>Spiralia</taxon>
        <taxon>Lophotrochozoa</taxon>
        <taxon>Mollusca</taxon>
        <taxon>Gastropoda</taxon>
        <taxon>Heterobranchia</taxon>
        <taxon>Euthyneura</taxon>
        <taxon>Panpulmonata</taxon>
        <taxon>Hygrophila</taxon>
        <taxon>Lymnaeoidea</taxon>
        <taxon>Planorbidae</taxon>
        <taxon>Biomphalaria</taxon>
    </lineage>
</organism>
<feature type="signal peptide" evidence="1">
    <location>
        <begin position="1"/>
        <end position="24"/>
    </location>
</feature>
<reference evidence="3" key="1">
    <citation type="submission" date="2025-08" db="UniProtKB">
        <authorList>
            <consortium name="RefSeq"/>
        </authorList>
    </citation>
    <scope>IDENTIFICATION</scope>
</reference>
<dbReference type="RefSeq" id="XP_055900918.1">
    <property type="nucleotide sequence ID" value="XM_056044943.1"/>
</dbReference>
<keyword evidence="2" id="KW-1185">Reference proteome</keyword>
<feature type="chain" id="PRO_5040882103" evidence="1">
    <location>
        <begin position="25"/>
        <end position="159"/>
    </location>
</feature>
<sequence>MRTSTLVILLLVVVVVSLIPHIQAQYWDNVLETSMIEIWKERQQQERLEKLVREAKMREIERIKLNPIELRRKKREFWKGFKKFLKQGEVPYGCSGFACVYTHLAGNYRWTHKGTEESEEYYSYVQRCKRDPDCVFDWKYVWKILEPLFDRWLYSGQFI</sequence>
<proteinExistence type="predicted"/>
<keyword evidence="1" id="KW-0732">Signal</keyword>